<name>A0A384JIK9_BOTFB</name>
<evidence type="ECO:0000313" key="1">
    <source>
        <dbReference type="EMBL" id="ATZ50237.1"/>
    </source>
</evidence>
<sequence>MPTPLDRALSSKNAVLAFTGIVTAAAAWSIWGTDMFPKEEDPTGDPETWSREELRRWLAAVKRSSSTTQGYQRAAVREGKGKSTSAKKVIKAMIPSSCRSFQAGESGVGVSTSDITIMIREGVRSLMLSSVKHALILINFHKLQLPPGCLMNIEPHDLLVMQICPMFLISNRSIDIPMLPP</sequence>
<dbReference type="OrthoDB" id="5341873at2759"/>
<reference evidence="1 2" key="2">
    <citation type="journal article" date="2012" name="Eukaryot. Cell">
        <title>Genome update of Botrytis cinerea strains B05.10 and T4.</title>
        <authorList>
            <person name="Staats M."/>
            <person name="van Kan J.A."/>
        </authorList>
    </citation>
    <scope>NUCLEOTIDE SEQUENCE [LARGE SCALE GENOMIC DNA]</scope>
    <source>
        <strain evidence="1 2">B05.10</strain>
    </source>
</reference>
<keyword evidence="2" id="KW-1185">Reference proteome</keyword>
<dbReference type="VEuPathDB" id="FungiDB:Bcin05g06060"/>
<dbReference type="Proteomes" id="UP000001798">
    <property type="component" value="Chromosome 5"/>
</dbReference>
<reference evidence="1 2" key="3">
    <citation type="journal article" date="2017" name="Mol. Plant Pathol.">
        <title>A gapless genome sequence of the fungus Botrytis cinerea.</title>
        <authorList>
            <person name="Van Kan J.A."/>
            <person name="Stassen J.H."/>
            <person name="Mosbach A."/>
            <person name="Van Der Lee T.A."/>
            <person name="Faino L."/>
            <person name="Farmer A.D."/>
            <person name="Papasotiriou D.G."/>
            <person name="Zhou S."/>
            <person name="Seidl M.F."/>
            <person name="Cottam E."/>
            <person name="Edel D."/>
            <person name="Hahn M."/>
            <person name="Schwartz D.C."/>
            <person name="Dietrich R.A."/>
            <person name="Widdison S."/>
            <person name="Scalliet G."/>
        </authorList>
    </citation>
    <scope>NUCLEOTIDE SEQUENCE [LARGE SCALE GENOMIC DNA]</scope>
    <source>
        <strain evidence="1 2">B05.10</strain>
    </source>
</reference>
<organism evidence="1 2">
    <name type="scientific">Botryotinia fuckeliana (strain B05.10)</name>
    <name type="common">Noble rot fungus</name>
    <name type="synonym">Botrytis cinerea</name>
    <dbReference type="NCBI Taxonomy" id="332648"/>
    <lineage>
        <taxon>Eukaryota</taxon>
        <taxon>Fungi</taxon>
        <taxon>Dikarya</taxon>
        <taxon>Ascomycota</taxon>
        <taxon>Pezizomycotina</taxon>
        <taxon>Leotiomycetes</taxon>
        <taxon>Helotiales</taxon>
        <taxon>Sclerotiniaceae</taxon>
        <taxon>Botrytis</taxon>
    </lineage>
</organism>
<gene>
    <name evidence="1" type="ORF">BCIN_05g06060</name>
</gene>
<accession>A0A384JIK9</accession>
<dbReference type="AlphaFoldDB" id="A0A384JIK9"/>
<dbReference type="RefSeq" id="XP_024548897.1">
    <property type="nucleotide sequence ID" value="XM_024693112.1"/>
</dbReference>
<proteinExistence type="predicted"/>
<dbReference type="EMBL" id="CP009809">
    <property type="protein sequence ID" value="ATZ50237.1"/>
    <property type="molecule type" value="Genomic_DNA"/>
</dbReference>
<evidence type="ECO:0000313" key="2">
    <source>
        <dbReference type="Proteomes" id="UP000001798"/>
    </source>
</evidence>
<protein>
    <submittedName>
        <fullName evidence="1">Uncharacterized protein</fullName>
    </submittedName>
</protein>
<dbReference type="KEGG" id="bfu:BCIN_05g06060"/>
<dbReference type="GeneID" id="5440184"/>
<reference evidence="1 2" key="1">
    <citation type="journal article" date="2011" name="PLoS Genet.">
        <title>Genomic analysis of the necrotrophic fungal pathogens Sclerotinia sclerotiorum and Botrytis cinerea.</title>
        <authorList>
            <person name="Amselem J."/>
            <person name="Cuomo C.A."/>
            <person name="van Kan J.A."/>
            <person name="Viaud M."/>
            <person name="Benito E.P."/>
            <person name="Couloux A."/>
            <person name="Coutinho P.M."/>
            <person name="de Vries R.P."/>
            <person name="Dyer P.S."/>
            <person name="Fillinger S."/>
            <person name="Fournier E."/>
            <person name="Gout L."/>
            <person name="Hahn M."/>
            <person name="Kohn L."/>
            <person name="Lapalu N."/>
            <person name="Plummer K.M."/>
            <person name="Pradier J.M."/>
            <person name="Quevillon E."/>
            <person name="Sharon A."/>
            <person name="Simon A."/>
            <person name="ten Have A."/>
            <person name="Tudzynski B."/>
            <person name="Tudzynski P."/>
            <person name="Wincker P."/>
            <person name="Andrew M."/>
            <person name="Anthouard V."/>
            <person name="Beever R.E."/>
            <person name="Beffa R."/>
            <person name="Benoit I."/>
            <person name="Bouzid O."/>
            <person name="Brault B."/>
            <person name="Chen Z."/>
            <person name="Choquer M."/>
            <person name="Collemare J."/>
            <person name="Cotton P."/>
            <person name="Danchin E.G."/>
            <person name="Da Silva C."/>
            <person name="Gautier A."/>
            <person name="Giraud C."/>
            <person name="Giraud T."/>
            <person name="Gonzalez C."/>
            <person name="Grossetete S."/>
            <person name="Guldener U."/>
            <person name="Henrissat B."/>
            <person name="Howlett B.J."/>
            <person name="Kodira C."/>
            <person name="Kretschmer M."/>
            <person name="Lappartient A."/>
            <person name="Leroch M."/>
            <person name="Levis C."/>
            <person name="Mauceli E."/>
            <person name="Neuveglise C."/>
            <person name="Oeser B."/>
            <person name="Pearson M."/>
            <person name="Poulain J."/>
            <person name="Poussereau N."/>
            <person name="Quesneville H."/>
            <person name="Rascle C."/>
            <person name="Schumacher J."/>
            <person name="Segurens B."/>
            <person name="Sexton A."/>
            <person name="Silva E."/>
            <person name="Sirven C."/>
            <person name="Soanes D.M."/>
            <person name="Talbot N.J."/>
            <person name="Templeton M."/>
            <person name="Yandava C."/>
            <person name="Yarden O."/>
            <person name="Zeng Q."/>
            <person name="Rollins J.A."/>
            <person name="Lebrun M.H."/>
            <person name="Dickman M."/>
        </authorList>
    </citation>
    <scope>NUCLEOTIDE SEQUENCE [LARGE SCALE GENOMIC DNA]</scope>
    <source>
        <strain evidence="1 2">B05.10</strain>
    </source>
</reference>